<evidence type="ECO:0000313" key="11">
    <source>
        <dbReference type="Proteomes" id="UP000010420"/>
    </source>
</evidence>
<evidence type="ECO:0000256" key="1">
    <source>
        <dbReference type="ARBA" id="ARBA00008226"/>
    </source>
</evidence>
<comment type="caution">
    <text evidence="10">The sequence shown here is derived from an EMBL/GenBank/DDBJ whole genome shotgun (WGS) entry which is preliminary data.</text>
</comment>
<dbReference type="NCBIfam" id="NF003037">
    <property type="entry name" value="PRK03932.1"/>
    <property type="match status" value="1"/>
</dbReference>
<dbReference type="PATRIC" id="fig|545697.3.peg.2848"/>
<keyword evidence="4" id="KW-0547">Nucleotide-binding</keyword>
<dbReference type="SUPFAM" id="SSF55681">
    <property type="entry name" value="Class II aaRS and biotin synthetases"/>
    <property type="match status" value="1"/>
</dbReference>
<dbReference type="InterPro" id="IPR004364">
    <property type="entry name" value="Aa-tRNA-synt_II"/>
</dbReference>
<dbReference type="GO" id="GO:0005524">
    <property type="term" value="F:ATP binding"/>
    <property type="evidence" value="ECO:0007669"/>
    <property type="project" value="UniProtKB-KW"/>
</dbReference>
<dbReference type="InterPro" id="IPR045864">
    <property type="entry name" value="aa-tRNA-synth_II/BPL/LPL"/>
</dbReference>
<reference evidence="10 11" key="1">
    <citation type="submission" date="2012-05" db="EMBL/GenBank/DDBJ databases">
        <authorList>
            <person name="Weinstock G."/>
            <person name="Sodergren E."/>
            <person name="Lobos E.A."/>
            <person name="Fulton L."/>
            <person name="Fulton R."/>
            <person name="Courtney L."/>
            <person name="Fronick C."/>
            <person name="O'Laughlin M."/>
            <person name="Godfrey J."/>
            <person name="Wilson R.M."/>
            <person name="Miner T."/>
            <person name="Farmer C."/>
            <person name="Delehaunty K."/>
            <person name="Cordes M."/>
            <person name="Minx P."/>
            <person name="Tomlinson C."/>
            <person name="Chen J."/>
            <person name="Wollam A."/>
            <person name="Pepin K.H."/>
            <person name="Bhonagiri V."/>
            <person name="Zhang X."/>
            <person name="Suruliraj S."/>
            <person name="Warren W."/>
            <person name="Mitreva M."/>
            <person name="Mardis E.R."/>
            <person name="Wilson R.K."/>
        </authorList>
    </citation>
    <scope>NUCLEOTIDE SEQUENCE [LARGE SCALE GENOMIC DNA]</scope>
    <source>
        <strain evidence="10 11">DSM 1785</strain>
    </source>
</reference>
<organism evidence="10 11">
    <name type="scientific">Clostridium celatum DSM 1785</name>
    <dbReference type="NCBI Taxonomy" id="545697"/>
    <lineage>
        <taxon>Bacteria</taxon>
        <taxon>Bacillati</taxon>
        <taxon>Bacillota</taxon>
        <taxon>Clostridia</taxon>
        <taxon>Eubacteriales</taxon>
        <taxon>Clostridiaceae</taxon>
        <taxon>Clostridium</taxon>
    </lineage>
</organism>
<dbReference type="GO" id="GO:0004816">
    <property type="term" value="F:asparagine-tRNA ligase activity"/>
    <property type="evidence" value="ECO:0007669"/>
    <property type="project" value="UniProtKB-UniRule"/>
</dbReference>
<evidence type="ECO:0000256" key="8">
    <source>
        <dbReference type="NCBIfam" id="TIGR00457"/>
    </source>
</evidence>
<dbReference type="eggNOG" id="COG0017">
    <property type="taxonomic scope" value="Bacteria"/>
</dbReference>
<dbReference type="HOGENOM" id="CLU_004553_2_0_9"/>
<evidence type="ECO:0000256" key="2">
    <source>
        <dbReference type="ARBA" id="ARBA00012816"/>
    </source>
</evidence>
<accession>L1Q6X1</accession>
<evidence type="ECO:0000256" key="6">
    <source>
        <dbReference type="ARBA" id="ARBA00022917"/>
    </source>
</evidence>
<keyword evidence="7" id="KW-0030">Aminoacyl-tRNA synthetase</keyword>
<dbReference type="EMBL" id="AMEZ01000098">
    <property type="protein sequence ID" value="EKY23703.1"/>
    <property type="molecule type" value="Genomic_DNA"/>
</dbReference>
<evidence type="ECO:0000256" key="7">
    <source>
        <dbReference type="ARBA" id="ARBA00023146"/>
    </source>
</evidence>
<protein>
    <recommendedName>
        <fullName evidence="2 8">Asparagine--tRNA ligase</fullName>
        <ecNumber evidence="2 8">6.1.1.22</ecNumber>
    </recommendedName>
</protein>
<dbReference type="AlphaFoldDB" id="L1Q6X1"/>
<dbReference type="Gene3D" id="3.30.930.10">
    <property type="entry name" value="Bira Bifunctional Protein, Domain 2"/>
    <property type="match status" value="1"/>
</dbReference>
<dbReference type="PROSITE" id="PS50862">
    <property type="entry name" value="AA_TRNA_LIGASE_II"/>
    <property type="match status" value="1"/>
</dbReference>
<dbReference type="GO" id="GO:0006421">
    <property type="term" value="P:asparaginyl-tRNA aminoacylation"/>
    <property type="evidence" value="ECO:0007669"/>
    <property type="project" value="UniProtKB-UniRule"/>
</dbReference>
<dbReference type="InterPro" id="IPR006195">
    <property type="entry name" value="aa-tRNA-synth_II"/>
</dbReference>
<evidence type="ECO:0000256" key="5">
    <source>
        <dbReference type="ARBA" id="ARBA00022840"/>
    </source>
</evidence>
<evidence type="ECO:0000313" key="10">
    <source>
        <dbReference type="EMBL" id="EKY23703.1"/>
    </source>
</evidence>
<name>L1Q6X1_9CLOT</name>
<dbReference type="GO" id="GO:0016740">
    <property type="term" value="F:transferase activity"/>
    <property type="evidence" value="ECO:0007669"/>
    <property type="project" value="UniProtKB-ARBA"/>
</dbReference>
<dbReference type="STRING" id="545697.HMPREF0216_02897"/>
<dbReference type="InterPro" id="IPR004522">
    <property type="entry name" value="Asn-tRNA-ligase"/>
</dbReference>
<proteinExistence type="inferred from homology"/>
<keyword evidence="3 10" id="KW-0436">Ligase</keyword>
<dbReference type="Proteomes" id="UP000010420">
    <property type="component" value="Unassembled WGS sequence"/>
</dbReference>
<sequence>MFKVTTLDFDNIPRTEDGKVNYKEDFFGKETNLTVSGQLNAETYALAFRNVYTFGPTFRAENSNTARHAAEFWMVEPEIAFADLQDDMELAENMLKYVIKYVMDECPEEMQFFNQFVEKGLLDKLNHIVSSDFGKVTYTEAVEILKNCGKTFEYPVEWGIDLQTEHERYLTEEVFKRPVFVTDYPKDIKAFYMRLNDDGKTVAATDCLVPGIGEIIGGSQREERLDVLKARMAELGLKEEDYWWYLELRKYGETKHAGFGLGFERLIMYITGMSNIRDVIPFPRTTGQSDF</sequence>
<gene>
    <name evidence="10" type="ORF">HMPREF0216_02897</name>
</gene>
<comment type="similarity">
    <text evidence="1">Belongs to the class-II aminoacyl-tRNA synthetase family.</text>
</comment>
<dbReference type="GO" id="GO:0140096">
    <property type="term" value="F:catalytic activity, acting on a protein"/>
    <property type="evidence" value="ECO:0007669"/>
    <property type="project" value="UniProtKB-ARBA"/>
</dbReference>
<dbReference type="InterPro" id="IPR002312">
    <property type="entry name" value="Asp/Asn-tRNA-synth_IIb"/>
</dbReference>
<feature type="domain" description="Aminoacyl-transfer RNA synthetases class-II family profile" evidence="9">
    <location>
        <begin position="51"/>
        <end position="281"/>
    </location>
</feature>
<keyword evidence="5" id="KW-0067">ATP-binding</keyword>
<dbReference type="PANTHER" id="PTHR22594:SF34">
    <property type="entry name" value="ASPARAGINE--TRNA LIGASE, MITOCHONDRIAL-RELATED"/>
    <property type="match status" value="1"/>
</dbReference>
<dbReference type="NCBIfam" id="TIGR00457">
    <property type="entry name" value="asnS"/>
    <property type="match status" value="1"/>
</dbReference>
<dbReference type="FunFam" id="3.30.930.10:FF:000016">
    <property type="entry name" value="Asparagine--tRNA ligase"/>
    <property type="match status" value="1"/>
</dbReference>
<dbReference type="PANTHER" id="PTHR22594">
    <property type="entry name" value="ASPARTYL/LYSYL-TRNA SYNTHETASE"/>
    <property type="match status" value="1"/>
</dbReference>
<evidence type="ECO:0000259" key="9">
    <source>
        <dbReference type="PROSITE" id="PS50862"/>
    </source>
</evidence>
<dbReference type="EC" id="6.1.1.22" evidence="2 8"/>
<dbReference type="PRINTS" id="PR01042">
    <property type="entry name" value="TRNASYNTHASP"/>
</dbReference>
<keyword evidence="11" id="KW-1185">Reference proteome</keyword>
<evidence type="ECO:0000256" key="4">
    <source>
        <dbReference type="ARBA" id="ARBA00022741"/>
    </source>
</evidence>
<keyword evidence="6" id="KW-0648">Protein biosynthesis</keyword>
<evidence type="ECO:0000256" key="3">
    <source>
        <dbReference type="ARBA" id="ARBA00022598"/>
    </source>
</evidence>
<dbReference type="Pfam" id="PF00152">
    <property type="entry name" value="tRNA-synt_2"/>
    <property type="match status" value="1"/>
</dbReference>